<evidence type="ECO:0000313" key="3">
    <source>
        <dbReference type="EMBL" id="NYI99702.1"/>
    </source>
</evidence>
<dbReference type="PANTHER" id="PTHR43841">
    <property type="entry name" value="3-HYDROXYACYL-THIOESTER DEHYDRATASE HTDX-RELATED"/>
    <property type="match status" value="1"/>
</dbReference>
<dbReference type="AlphaFoldDB" id="A0A853C000"/>
<dbReference type="Proteomes" id="UP000530424">
    <property type="component" value="Unassembled WGS sequence"/>
</dbReference>
<comment type="similarity">
    <text evidence="1">Belongs to the enoyl-CoA hydratase/isomerase family.</text>
</comment>
<name>A0A853C000_9ACTN</name>
<comment type="caution">
    <text evidence="3">The sequence shown here is derived from an EMBL/GenBank/DDBJ whole genome shotgun (WGS) entry which is preliminary data.</text>
</comment>
<keyword evidence="4" id="KW-1185">Reference proteome</keyword>
<dbReference type="Pfam" id="PF01575">
    <property type="entry name" value="MaoC_dehydratas"/>
    <property type="match status" value="1"/>
</dbReference>
<dbReference type="PRINTS" id="PR01483">
    <property type="entry name" value="FASYNTHASE"/>
</dbReference>
<reference evidence="3 4" key="1">
    <citation type="submission" date="2020-07" db="EMBL/GenBank/DDBJ databases">
        <title>Sequencing the genomes of 1000 actinobacteria strains.</title>
        <authorList>
            <person name="Klenk H.-P."/>
        </authorList>
    </citation>
    <scope>NUCLEOTIDE SEQUENCE [LARGE SCALE GENOMIC DNA]</scope>
    <source>
        <strain evidence="3 4">DSM 103833</strain>
    </source>
</reference>
<accession>A0A853C000</accession>
<sequence>MTALEAGAELAPLSYPVTRADLRAYADASGDPNPIHLDPEVAAAVGLPGVIAHGMLTLALAARAVREWTGDAEVVELGARFAGMVVVPDEGTSLELTGKVVDVADGLATISLTATCEGAKVLAAPTAVVRV</sequence>
<organism evidence="3 4">
    <name type="scientific">Nocardioides thalensis</name>
    <dbReference type="NCBI Taxonomy" id="1914755"/>
    <lineage>
        <taxon>Bacteria</taxon>
        <taxon>Bacillati</taxon>
        <taxon>Actinomycetota</taxon>
        <taxon>Actinomycetes</taxon>
        <taxon>Propionibacteriales</taxon>
        <taxon>Nocardioidaceae</taxon>
        <taxon>Nocardioides</taxon>
    </lineage>
</organism>
<dbReference type="GO" id="GO:0004312">
    <property type="term" value="F:fatty acid synthase activity"/>
    <property type="evidence" value="ECO:0007669"/>
    <property type="project" value="InterPro"/>
</dbReference>
<proteinExistence type="inferred from homology"/>
<dbReference type="Gene3D" id="3.10.129.10">
    <property type="entry name" value="Hotdog Thioesterase"/>
    <property type="match status" value="1"/>
</dbReference>
<dbReference type="RefSeq" id="WP_179666318.1">
    <property type="nucleotide sequence ID" value="NZ_JACCFP010000001.1"/>
</dbReference>
<dbReference type="GO" id="GO:0006633">
    <property type="term" value="P:fatty acid biosynthetic process"/>
    <property type="evidence" value="ECO:0007669"/>
    <property type="project" value="InterPro"/>
</dbReference>
<dbReference type="InterPro" id="IPR029069">
    <property type="entry name" value="HotDog_dom_sf"/>
</dbReference>
<protein>
    <submittedName>
        <fullName evidence="3">Acyl dehydratase</fullName>
    </submittedName>
</protein>
<evidence type="ECO:0000313" key="4">
    <source>
        <dbReference type="Proteomes" id="UP000530424"/>
    </source>
</evidence>
<dbReference type="PANTHER" id="PTHR43841:SF3">
    <property type="entry name" value="(3R)-HYDROXYACYL-ACP DEHYDRATASE SUBUNIT HADB"/>
    <property type="match status" value="1"/>
</dbReference>
<dbReference type="InterPro" id="IPR002539">
    <property type="entry name" value="MaoC-like_dom"/>
</dbReference>
<dbReference type="EMBL" id="JACCFP010000001">
    <property type="protein sequence ID" value="NYI99702.1"/>
    <property type="molecule type" value="Genomic_DNA"/>
</dbReference>
<feature type="domain" description="MaoC-like" evidence="2">
    <location>
        <begin position="13"/>
        <end position="105"/>
    </location>
</feature>
<gene>
    <name evidence="3" type="ORF">HNR19_000401</name>
</gene>
<dbReference type="InterPro" id="IPR003965">
    <property type="entry name" value="Fatty_acid_synthase"/>
</dbReference>
<evidence type="ECO:0000256" key="1">
    <source>
        <dbReference type="ARBA" id="ARBA00005254"/>
    </source>
</evidence>
<evidence type="ECO:0000259" key="2">
    <source>
        <dbReference type="Pfam" id="PF01575"/>
    </source>
</evidence>
<dbReference type="SUPFAM" id="SSF54637">
    <property type="entry name" value="Thioesterase/thiol ester dehydrase-isomerase"/>
    <property type="match status" value="1"/>
</dbReference>
<dbReference type="GO" id="GO:0005835">
    <property type="term" value="C:fatty acid synthase complex"/>
    <property type="evidence" value="ECO:0007669"/>
    <property type="project" value="InterPro"/>
</dbReference>